<evidence type="ECO:0000313" key="1">
    <source>
        <dbReference type="EMBL" id="SFF66357.1"/>
    </source>
</evidence>
<protein>
    <submittedName>
        <fullName evidence="1">Uncharacterized protein</fullName>
    </submittedName>
</protein>
<reference evidence="1 2" key="1">
    <citation type="submission" date="2016-10" db="EMBL/GenBank/DDBJ databases">
        <authorList>
            <person name="de Groot N.N."/>
        </authorList>
    </citation>
    <scope>NUCLEOTIDE SEQUENCE [LARGE SCALE GENOMIC DNA]</scope>
    <source>
        <strain evidence="1 2">CGMCC 4.3510</strain>
    </source>
</reference>
<dbReference type="Proteomes" id="UP000199323">
    <property type="component" value="Unassembled WGS sequence"/>
</dbReference>
<proteinExistence type="predicted"/>
<sequence>MDIDVDAPRALRAGPEPAAAMPRAVADGGAHLELQHVLPLHHINTHRTPRRH</sequence>
<dbReference type="AlphaFoldDB" id="A0A1I2KM96"/>
<gene>
    <name evidence="1" type="ORF">SAMN05216251_12393</name>
</gene>
<organism evidence="1 2">
    <name type="scientific">Actinacidiphila alni</name>
    <dbReference type="NCBI Taxonomy" id="380248"/>
    <lineage>
        <taxon>Bacteria</taxon>
        <taxon>Bacillati</taxon>
        <taxon>Actinomycetota</taxon>
        <taxon>Actinomycetes</taxon>
        <taxon>Kitasatosporales</taxon>
        <taxon>Streptomycetaceae</taxon>
        <taxon>Actinacidiphila</taxon>
    </lineage>
</organism>
<name>A0A1I2KM96_9ACTN</name>
<accession>A0A1I2KM96</accession>
<evidence type="ECO:0000313" key="2">
    <source>
        <dbReference type="Proteomes" id="UP000199323"/>
    </source>
</evidence>
<keyword evidence="2" id="KW-1185">Reference proteome</keyword>
<dbReference type="EMBL" id="FONG01000023">
    <property type="protein sequence ID" value="SFF66357.1"/>
    <property type="molecule type" value="Genomic_DNA"/>
</dbReference>
<dbReference type="RefSeq" id="WP_177246678.1">
    <property type="nucleotide sequence ID" value="NZ_FONG01000023.1"/>
</dbReference>
<dbReference type="STRING" id="380248.SAMN05216251_12393"/>